<gene>
    <name evidence="4" type="ORF">DAY19_07755</name>
</gene>
<evidence type="ECO:0000313" key="4">
    <source>
        <dbReference type="EMBL" id="RZF21573.1"/>
    </source>
</evidence>
<feature type="chain" id="PRO_5047232170" evidence="2">
    <location>
        <begin position="17"/>
        <end position="169"/>
    </location>
</feature>
<dbReference type="InterPro" id="IPR021796">
    <property type="entry name" value="Tll0287-like_dom"/>
</dbReference>
<organism evidence="4 5">
    <name type="scientific">Halobacteriovorax vibrionivorans</name>
    <dbReference type="NCBI Taxonomy" id="2152716"/>
    <lineage>
        <taxon>Bacteria</taxon>
        <taxon>Pseudomonadati</taxon>
        <taxon>Bdellovibrionota</taxon>
        <taxon>Bacteriovoracia</taxon>
        <taxon>Bacteriovoracales</taxon>
        <taxon>Halobacteriovoraceae</taxon>
        <taxon>Halobacteriovorax</taxon>
    </lineage>
</organism>
<feature type="coiled-coil region" evidence="1">
    <location>
        <begin position="15"/>
        <end position="42"/>
    </location>
</feature>
<protein>
    <submittedName>
        <fullName evidence="4">DUF3365 domain-containing protein</fullName>
    </submittedName>
</protein>
<dbReference type="RefSeq" id="WP_115361091.1">
    <property type="nucleotide sequence ID" value="NZ_QDKL01000002.1"/>
</dbReference>
<dbReference type="Pfam" id="PF11845">
    <property type="entry name" value="Tll0287-like"/>
    <property type="match status" value="1"/>
</dbReference>
<reference evidence="5" key="1">
    <citation type="journal article" date="2019" name="Int. J. Syst. Evol. Microbiol.">
        <title>Halobacteriovorax valvorus sp. nov., a novel prokaryotic predator isolated from coastal seawater of China.</title>
        <authorList>
            <person name="Chen M.-X."/>
        </authorList>
    </citation>
    <scope>NUCLEOTIDE SEQUENCE [LARGE SCALE GENOMIC DNA]</scope>
    <source>
        <strain evidence="5">BL9</strain>
    </source>
</reference>
<feature type="domain" description="Tll0287-like" evidence="3">
    <location>
        <begin position="20"/>
        <end position="162"/>
    </location>
</feature>
<sequence length="169" mass="18788">MKKIIFLVLLSFSTLAGQKEALEAIQKTAMALKKELQSAMKVSPVNAIEVCNTKAMPITKKYHSKGIEVGRVSLKNRNPNNTVKDWMKETIDAYESGSNKKGYSVVRISNNQSGIIKPIKTMPLCLNCHGSNIKPEVSARINKLYPADKATGYKTGDTRGYFWATFKTK</sequence>
<keyword evidence="1" id="KW-0175">Coiled coil</keyword>
<comment type="caution">
    <text evidence="4">The sequence shown here is derived from an EMBL/GenBank/DDBJ whole genome shotgun (WGS) entry which is preliminary data.</text>
</comment>
<proteinExistence type="predicted"/>
<evidence type="ECO:0000256" key="1">
    <source>
        <dbReference type="SAM" id="Coils"/>
    </source>
</evidence>
<feature type="signal peptide" evidence="2">
    <location>
        <begin position="1"/>
        <end position="16"/>
    </location>
</feature>
<evidence type="ECO:0000313" key="5">
    <source>
        <dbReference type="Proteomes" id="UP000443582"/>
    </source>
</evidence>
<keyword evidence="2" id="KW-0732">Signal</keyword>
<dbReference type="Proteomes" id="UP000443582">
    <property type="component" value="Unassembled WGS sequence"/>
</dbReference>
<evidence type="ECO:0000256" key="2">
    <source>
        <dbReference type="SAM" id="SignalP"/>
    </source>
</evidence>
<dbReference type="EMBL" id="QDKL01000002">
    <property type="protein sequence ID" value="RZF21573.1"/>
    <property type="molecule type" value="Genomic_DNA"/>
</dbReference>
<evidence type="ECO:0000259" key="3">
    <source>
        <dbReference type="Pfam" id="PF11845"/>
    </source>
</evidence>
<keyword evidence="5" id="KW-1185">Reference proteome</keyword>
<accession>A0ABY0IHH4</accession>
<name>A0ABY0IHH4_9BACT</name>